<evidence type="ECO:0000313" key="2">
    <source>
        <dbReference type="Proteomes" id="UP000225972"/>
    </source>
</evidence>
<dbReference type="InterPro" id="IPR022254">
    <property type="entry name" value="DUF3775"/>
</dbReference>
<organism evidence="1 2">
    <name type="scientific">Pelagimonas phthalicica</name>
    <dbReference type="NCBI Taxonomy" id="1037362"/>
    <lineage>
        <taxon>Bacteria</taxon>
        <taxon>Pseudomonadati</taxon>
        <taxon>Pseudomonadota</taxon>
        <taxon>Alphaproteobacteria</taxon>
        <taxon>Rhodobacterales</taxon>
        <taxon>Roseobacteraceae</taxon>
        <taxon>Pelagimonas</taxon>
    </lineage>
</organism>
<keyword evidence="2" id="KW-1185">Reference proteome</keyword>
<dbReference type="EMBL" id="FXXP01000001">
    <property type="protein sequence ID" value="SMX26658.1"/>
    <property type="molecule type" value="Genomic_DNA"/>
</dbReference>
<dbReference type="RefSeq" id="WP_099242648.1">
    <property type="nucleotide sequence ID" value="NZ_FXXP01000001.1"/>
</dbReference>
<dbReference type="Proteomes" id="UP000225972">
    <property type="component" value="Unassembled WGS sequence"/>
</dbReference>
<dbReference type="AlphaFoldDB" id="A0A238J7L2"/>
<sequence length="113" mass="12157">MGSIGGKLSVRKAAAVIVMARELDRAEGELRAFIDRMDEEEQAALVAVMWIGRGAFEAEELQEAFDTAIAEASTPTADYLIGTPHLVDNLEGGLEALGFDAIDEEDQLMTRGS</sequence>
<dbReference type="OrthoDB" id="5641374at2"/>
<dbReference type="Pfam" id="PF12616">
    <property type="entry name" value="DUF3775"/>
    <property type="match status" value="1"/>
</dbReference>
<proteinExistence type="predicted"/>
<reference evidence="2" key="1">
    <citation type="submission" date="2017-05" db="EMBL/GenBank/DDBJ databases">
        <authorList>
            <person name="Rodrigo-Torres L."/>
            <person name="Arahal R. D."/>
            <person name="Lucena T."/>
        </authorList>
    </citation>
    <scope>NUCLEOTIDE SEQUENCE [LARGE SCALE GENOMIC DNA]</scope>
    <source>
        <strain evidence="2">CECT 8649</strain>
    </source>
</reference>
<name>A0A238J7L2_9RHOB</name>
<protein>
    <recommendedName>
        <fullName evidence="3">DUF3775 domain-containing protein</fullName>
    </recommendedName>
</protein>
<gene>
    <name evidence="1" type="ORF">TRP8649_00743</name>
</gene>
<evidence type="ECO:0000313" key="1">
    <source>
        <dbReference type="EMBL" id="SMX26658.1"/>
    </source>
</evidence>
<accession>A0A238J7L2</accession>
<evidence type="ECO:0008006" key="3">
    <source>
        <dbReference type="Google" id="ProtNLM"/>
    </source>
</evidence>